<evidence type="ECO:0000256" key="2">
    <source>
        <dbReference type="ARBA" id="ARBA00022833"/>
    </source>
</evidence>
<reference evidence="5 6" key="1">
    <citation type="journal article" date="2020" name="Microorganisms">
        <title>Osmotic Adaptation and Compatible Solute Biosynthesis of Phototrophic Bacteria as Revealed from Genome Analyses.</title>
        <authorList>
            <person name="Imhoff J.F."/>
            <person name="Rahn T."/>
            <person name="Kunzel S."/>
            <person name="Keller A."/>
            <person name="Neulinger S.C."/>
        </authorList>
    </citation>
    <scope>NUCLEOTIDE SEQUENCE [LARGE SCALE GENOMIC DNA]</scope>
    <source>
        <strain evidence="5 6">DSM 25653</strain>
    </source>
</reference>
<name>A0A9X0W8K3_9GAMM</name>
<dbReference type="Pfam" id="PF03884">
    <property type="entry name" value="YacG"/>
    <property type="match status" value="1"/>
</dbReference>
<dbReference type="Proteomes" id="UP001138768">
    <property type="component" value="Unassembled WGS sequence"/>
</dbReference>
<dbReference type="EMBL" id="NRRY01000014">
    <property type="protein sequence ID" value="MBK1618791.1"/>
    <property type="molecule type" value="Genomic_DNA"/>
</dbReference>
<dbReference type="GO" id="GO:0008270">
    <property type="term" value="F:zinc ion binding"/>
    <property type="evidence" value="ECO:0007669"/>
    <property type="project" value="UniProtKB-UniRule"/>
</dbReference>
<dbReference type="RefSeq" id="WP_200243164.1">
    <property type="nucleotide sequence ID" value="NZ_JAXUFI010000006.1"/>
</dbReference>
<protein>
    <recommendedName>
        <fullName evidence="3">DNA gyrase inhibitor YacG</fullName>
    </recommendedName>
</protein>
<comment type="subunit">
    <text evidence="3">Interacts with GyrB.</text>
</comment>
<gene>
    <name evidence="3" type="primary">yacG</name>
    <name evidence="5" type="ORF">CKO42_10165</name>
</gene>
<dbReference type="GO" id="GO:0008657">
    <property type="term" value="F:DNA topoisomerase type II (double strand cut, ATP-hydrolyzing) inhibitor activity"/>
    <property type="evidence" value="ECO:0007669"/>
    <property type="project" value="UniProtKB-UniRule"/>
</dbReference>
<evidence type="ECO:0000256" key="4">
    <source>
        <dbReference type="SAM" id="MobiDB-lite"/>
    </source>
</evidence>
<accession>A0A9X0W8K3</accession>
<evidence type="ECO:0000313" key="6">
    <source>
        <dbReference type="Proteomes" id="UP001138768"/>
    </source>
</evidence>
<dbReference type="SUPFAM" id="SSF57716">
    <property type="entry name" value="Glucocorticoid receptor-like (DNA-binding domain)"/>
    <property type="match status" value="1"/>
</dbReference>
<evidence type="ECO:0000256" key="1">
    <source>
        <dbReference type="ARBA" id="ARBA00022723"/>
    </source>
</evidence>
<feature type="region of interest" description="Disordered" evidence="4">
    <location>
        <begin position="48"/>
        <end position="73"/>
    </location>
</feature>
<keyword evidence="6" id="KW-1185">Reference proteome</keyword>
<feature type="binding site" evidence="3">
    <location>
        <position position="30"/>
    </location>
    <ligand>
        <name>Zn(2+)</name>
        <dbReference type="ChEBI" id="CHEBI:29105"/>
    </ligand>
</feature>
<organism evidence="5 6">
    <name type="scientific">Lamprobacter modestohalophilus</name>
    <dbReference type="NCBI Taxonomy" id="1064514"/>
    <lineage>
        <taxon>Bacteria</taxon>
        <taxon>Pseudomonadati</taxon>
        <taxon>Pseudomonadota</taxon>
        <taxon>Gammaproteobacteria</taxon>
        <taxon>Chromatiales</taxon>
        <taxon>Chromatiaceae</taxon>
        <taxon>Lamprobacter</taxon>
    </lineage>
</organism>
<dbReference type="AlphaFoldDB" id="A0A9X0W8K3"/>
<proteinExistence type="inferred from homology"/>
<dbReference type="InterPro" id="IPR005584">
    <property type="entry name" value="DNA_gyrase_inhibitor_YacG"/>
</dbReference>
<keyword evidence="1 3" id="KW-0479">Metal-binding</keyword>
<dbReference type="Gene3D" id="3.30.50.10">
    <property type="entry name" value="Erythroid Transcription Factor GATA-1, subunit A"/>
    <property type="match status" value="1"/>
</dbReference>
<comment type="function">
    <text evidence="3">Inhibits all the catalytic activities of DNA gyrase by preventing its interaction with DNA. Acts by binding directly to the C-terminal domain of GyrB, which probably disrupts DNA binding by the gyrase.</text>
</comment>
<comment type="cofactor">
    <cofactor evidence="3">
        <name>Zn(2+)</name>
        <dbReference type="ChEBI" id="CHEBI:29105"/>
    </cofactor>
    <text evidence="3">Binds 1 zinc ion.</text>
</comment>
<dbReference type="GO" id="GO:0006355">
    <property type="term" value="P:regulation of DNA-templated transcription"/>
    <property type="evidence" value="ECO:0007669"/>
    <property type="project" value="InterPro"/>
</dbReference>
<dbReference type="PANTHER" id="PTHR36150">
    <property type="entry name" value="DNA GYRASE INHIBITOR YACG"/>
    <property type="match status" value="1"/>
</dbReference>
<sequence length="73" mass="8142">MPTIVACPNCGKDVVWGPDSAWRPFCSKRCKLCDLGDWLNETHRISEPLDGADSDLGADSWSTPDRDDDLPRH</sequence>
<dbReference type="InterPro" id="IPR013088">
    <property type="entry name" value="Znf_NHR/GATA"/>
</dbReference>
<keyword evidence="2 3" id="KW-0862">Zinc</keyword>
<comment type="caution">
    <text evidence="5">The sequence shown here is derived from an EMBL/GenBank/DDBJ whole genome shotgun (WGS) entry which is preliminary data.</text>
</comment>
<evidence type="ECO:0000256" key="3">
    <source>
        <dbReference type="HAMAP-Rule" id="MF_00649"/>
    </source>
</evidence>
<feature type="binding site" evidence="3">
    <location>
        <position position="26"/>
    </location>
    <ligand>
        <name>Zn(2+)</name>
        <dbReference type="ChEBI" id="CHEBI:29105"/>
    </ligand>
</feature>
<feature type="binding site" evidence="3">
    <location>
        <position position="10"/>
    </location>
    <ligand>
        <name>Zn(2+)</name>
        <dbReference type="ChEBI" id="CHEBI:29105"/>
    </ligand>
</feature>
<feature type="binding site" evidence="3">
    <location>
        <position position="7"/>
    </location>
    <ligand>
        <name>Zn(2+)</name>
        <dbReference type="ChEBI" id="CHEBI:29105"/>
    </ligand>
</feature>
<comment type="similarity">
    <text evidence="3">Belongs to the DNA gyrase inhibitor YacG family.</text>
</comment>
<evidence type="ECO:0000313" key="5">
    <source>
        <dbReference type="EMBL" id="MBK1618791.1"/>
    </source>
</evidence>
<dbReference type="PANTHER" id="PTHR36150:SF1">
    <property type="entry name" value="DNA GYRASE INHIBITOR YACG"/>
    <property type="match status" value="1"/>
</dbReference>
<dbReference type="HAMAP" id="MF_00649">
    <property type="entry name" value="DNA_gyrase_inhibitor_YacG"/>
    <property type="match status" value="1"/>
</dbReference>